<dbReference type="InterPro" id="IPR006015">
    <property type="entry name" value="Universal_stress_UspA"/>
</dbReference>
<evidence type="ECO:0000256" key="1">
    <source>
        <dbReference type="ARBA" id="ARBA00008791"/>
    </source>
</evidence>
<dbReference type="PANTHER" id="PTHR46268:SF6">
    <property type="entry name" value="UNIVERSAL STRESS PROTEIN UP12"/>
    <property type="match status" value="1"/>
</dbReference>
<keyword evidence="4" id="KW-1185">Reference proteome</keyword>
<sequence length="143" mass="15910">MFKYLLAVDESENATRAVHYLANLTKLRSDLDITVIHVVNIKKEMGKMANSSTEIAQIEKEVIARGWQILEEQTAAFRKLGIPVKTQLLNGNPADEIAEFAKLNDFSHIVLGTRGLTNLQSLVLGSVSQRVLQRSHCPVTLVK</sequence>
<evidence type="ECO:0000259" key="2">
    <source>
        <dbReference type="Pfam" id="PF00582"/>
    </source>
</evidence>
<dbReference type="OrthoDB" id="152484at2"/>
<evidence type="ECO:0000313" key="3">
    <source>
        <dbReference type="EMBL" id="AQS58250.1"/>
    </source>
</evidence>
<organism evidence="3 4">
    <name type="scientific">Desulforamulus ferrireducens</name>
    <dbReference type="NCBI Taxonomy" id="1833852"/>
    <lineage>
        <taxon>Bacteria</taxon>
        <taxon>Bacillati</taxon>
        <taxon>Bacillota</taxon>
        <taxon>Clostridia</taxon>
        <taxon>Eubacteriales</taxon>
        <taxon>Peptococcaceae</taxon>
        <taxon>Desulforamulus</taxon>
    </lineage>
</organism>
<dbReference type="PRINTS" id="PR01438">
    <property type="entry name" value="UNVRSLSTRESS"/>
</dbReference>
<dbReference type="InterPro" id="IPR014729">
    <property type="entry name" value="Rossmann-like_a/b/a_fold"/>
</dbReference>
<evidence type="ECO:0000313" key="4">
    <source>
        <dbReference type="Proteomes" id="UP000189464"/>
    </source>
</evidence>
<dbReference type="CDD" id="cd00293">
    <property type="entry name" value="USP-like"/>
    <property type="match status" value="1"/>
</dbReference>
<dbReference type="EMBL" id="CP019698">
    <property type="protein sequence ID" value="AQS58250.1"/>
    <property type="molecule type" value="Genomic_DNA"/>
</dbReference>
<dbReference type="RefSeq" id="WP_077713214.1">
    <property type="nucleotide sequence ID" value="NZ_CP019698.1"/>
</dbReference>
<reference evidence="3 4" key="1">
    <citation type="journal article" date="2016" name="Int. J. Syst. Evol. Microbiol.">
        <title>Desulfotomaculum ferrireducens sp. nov., a moderately thermophilic sulfate-reducing and dissimilatory Fe(III)-reducing bacterium isolated from compost.</title>
        <authorList>
            <person name="Yang G."/>
            <person name="Guo J."/>
            <person name="Zhuang L."/>
            <person name="Yuan Y."/>
            <person name="Zhou S."/>
        </authorList>
    </citation>
    <scope>NUCLEOTIDE SEQUENCE [LARGE SCALE GENOMIC DNA]</scope>
    <source>
        <strain evidence="3 4">GSS09</strain>
    </source>
</reference>
<protein>
    <recommendedName>
        <fullName evidence="2">UspA domain-containing protein</fullName>
    </recommendedName>
</protein>
<proteinExistence type="inferred from homology"/>
<dbReference type="KEGG" id="dfg:B0537_03600"/>
<dbReference type="PANTHER" id="PTHR46268">
    <property type="entry name" value="STRESS RESPONSE PROTEIN NHAX"/>
    <property type="match status" value="1"/>
</dbReference>
<gene>
    <name evidence="3" type="ORF">B0537_03600</name>
</gene>
<dbReference type="InterPro" id="IPR006016">
    <property type="entry name" value="UspA"/>
</dbReference>
<feature type="domain" description="UspA" evidence="2">
    <location>
        <begin position="5"/>
        <end position="143"/>
    </location>
</feature>
<dbReference type="Proteomes" id="UP000189464">
    <property type="component" value="Chromosome"/>
</dbReference>
<dbReference type="AlphaFoldDB" id="A0A1S6IU04"/>
<dbReference type="SUPFAM" id="SSF52402">
    <property type="entry name" value="Adenine nucleotide alpha hydrolases-like"/>
    <property type="match status" value="1"/>
</dbReference>
<name>A0A1S6IU04_9FIRM</name>
<dbReference type="Pfam" id="PF00582">
    <property type="entry name" value="Usp"/>
    <property type="match status" value="1"/>
</dbReference>
<comment type="similarity">
    <text evidence="1">Belongs to the universal stress protein A family.</text>
</comment>
<accession>A0A1S6IU04</accession>
<dbReference type="STRING" id="1833852.B0537_03600"/>
<dbReference type="Gene3D" id="3.40.50.620">
    <property type="entry name" value="HUPs"/>
    <property type="match status" value="1"/>
</dbReference>